<dbReference type="HOGENOM" id="CLU_2908669_0_0_1"/>
<gene>
    <name evidence="1" type="ordered locus">VIT_15s0045g01320</name>
</gene>
<dbReference type="EMBL" id="FN596510">
    <property type="protein sequence ID" value="CBI38107.3"/>
    <property type="molecule type" value="Genomic_DNA"/>
</dbReference>
<sequence>MVEGAWKLLELSPHNFHGDLGHNWAIPFSWKNHLLKSKSYLTTYWFTGCDLREFALISSSTL</sequence>
<dbReference type="AlphaFoldDB" id="D7U5T8"/>
<evidence type="ECO:0000313" key="2">
    <source>
        <dbReference type="Proteomes" id="UP000009183"/>
    </source>
</evidence>
<proteinExistence type="predicted"/>
<dbReference type="Proteomes" id="UP000009183">
    <property type="component" value="Chromosome 15"/>
</dbReference>
<evidence type="ECO:0000313" key="1">
    <source>
        <dbReference type="EMBL" id="CBI38107.3"/>
    </source>
</evidence>
<dbReference type="PaxDb" id="29760-VIT_15s0045g01320.t01"/>
<dbReference type="InParanoid" id="D7U5T8"/>
<protein>
    <submittedName>
        <fullName evidence="1">Uncharacterized protein</fullName>
    </submittedName>
</protein>
<organism evidence="1 2">
    <name type="scientific">Vitis vinifera</name>
    <name type="common">Grape</name>
    <dbReference type="NCBI Taxonomy" id="29760"/>
    <lineage>
        <taxon>Eukaryota</taxon>
        <taxon>Viridiplantae</taxon>
        <taxon>Streptophyta</taxon>
        <taxon>Embryophyta</taxon>
        <taxon>Tracheophyta</taxon>
        <taxon>Spermatophyta</taxon>
        <taxon>Magnoliopsida</taxon>
        <taxon>eudicotyledons</taxon>
        <taxon>Gunneridae</taxon>
        <taxon>Pentapetalae</taxon>
        <taxon>rosids</taxon>
        <taxon>Vitales</taxon>
        <taxon>Vitaceae</taxon>
        <taxon>Viteae</taxon>
        <taxon>Vitis</taxon>
    </lineage>
</organism>
<keyword evidence="2" id="KW-1185">Reference proteome</keyword>
<accession>D7U5T8</accession>
<name>D7U5T8_VITVI</name>
<reference evidence="2" key="1">
    <citation type="journal article" date="2007" name="Nature">
        <title>The grapevine genome sequence suggests ancestral hexaploidization in major angiosperm phyla.</title>
        <authorList>
            <consortium name="The French-Italian Public Consortium for Grapevine Genome Characterization."/>
            <person name="Jaillon O."/>
            <person name="Aury J.-M."/>
            <person name="Noel B."/>
            <person name="Policriti A."/>
            <person name="Clepet C."/>
            <person name="Casagrande A."/>
            <person name="Choisne N."/>
            <person name="Aubourg S."/>
            <person name="Vitulo N."/>
            <person name="Jubin C."/>
            <person name="Vezzi A."/>
            <person name="Legeai F."/>
            <person name="Hugueney P."/>
            <person name="Dasilva C."/>
            <person name="Horner D."/>
            <person name="Mica E."/>
            <person name="Jublot D."/>
            <person name="Poulain J."/>
            <person name="Bruyere C."/>
            <person name="Billault A."/>
            <person name="Segurens B."/>
            <person name="Gouyvenoux M."/>
            <person name="Ugarte E."/>
            <person name="Cattonaro F."/>
            <person name="Anthouard V."/>
            <person name="Vico V."/>
            <person name="Del Fabbro C."/>
            <person name="Alaux M."/>
            <person name="Di Gaspero G."/>
            <person name="Dumas V."/>
            <person name="Felice N."/>
            <person name="Paillard S."/>
            <person name="Juman I."/>
            <person name="Moroldo M."/>
            <person name="Scalabrin S."/>
            <person name="Canaguier A."/>
            <person name="Le Clainche I."/>
            <person name="Malacrida G."/>
            <person name="Durand E."/>
            <person name="Pesole G."/>
            <person name="Laucou V."/>
            <person name="Chatelet P."/>
            <person name="Merdinoglu D."/>
            <person name="Delledonne M."/>
            <person name="Pezzotti M."/>
            <person name="Lecharny A."/>
            <person name="Scarpelli C."/>
            <person name="Artiguenave F."/>
            <person name="Pe M.E."/>
            <person name="Valle G."/>
            <person name="Morgante M."/>
            <person name="Caboche M."/>
            <person name="Adam-Blondon A.-F."/>
            <person name="Weissenbach J."/>
            <person name="Quetier F."/>
            <person name="Wincker P."/>
        </authorList>
    </citation>
    <scope>NUCLEOTIDE SEQUENCE [LARGE SCALE GENOMIC DNA]</scope>
    <source>
        <strain evidence="2">cv. Pinot noir / PN40024</strain>
    </source>
</reference>